<dbReference type="EMBL" id="CP098023">
    <property type="protein sequence ID" value="WKD51052.1"/>
    <property type="molecule type" value="Genomic_DNA"/>
</dbReference>
<proteinExistence type="predicted"/>
<reference evidence="1 2" key="1">
    <citation type="submission" date="2022-05" db="EMBL/GenBank/DDBJ databases">
        <title>Microbulbifer sp. nov., isolated from sponge.</title>
        <authorList>
            <person name="Gao L."/>
        </authorList>
    </citation>
    <scope>NUCLEOTIDE SEQUENCE [LARGE SCALE GENOMIC DNA]</scope>
    <source>
        <strain evidence="1 2">MI-G</strain>
    </source>
</reference>
<keyword evidence="2" id="KW-1185">Reference proteome</keyword>
<protein>
    <recommendedName>
        <fullName evidence="3">Bacterial EndoU nuclease domain-containing protein</fullName>
    </recommendedName>
</protein>
<evidence type="ECO:0000313" key="2">
    <source>
        <dbReference type="Proteomes" id="UP001321520"/>
    </source>
</evidence>
<evidence type="ECO:0000313" key="1">
    <source>
        <dbReference type="EMBL" id="WKD51052.1"/>
    </source>
</evidence>
<accession>A0ABY9EFS5</accession>
<evidence type="ECO:0008006" key="3">
    <source>
        <dbReference type="Google" id="ProtNLM"/>
    </source>
</evidence>
<sequence length="115" mass="12246">MTAPVPITKVGWFARAGSWLKGAFGFGKATEALTVGGFTYTKTAAGHLASRSYMNSPNLINEIMATGKFVPDPQGLAGAVRYDVAGGFRGSAGNWELVVNPETKQIFHFLFTSSK</sequence>
<organism evidence="1 2">
    <name type="scientific">Microbulbifer spongiae</name>
    <dbReference type="NCBI Taxonomy" id="2944933"/>
    <lineage>
        <taxon>Bacteria</taxon>
        <taxon>Pseudomonadati</taxon>
        <taxon>Pseudomonadota</taxon>
        <taxon>Gammaproteobacteria</taxon>
        <taxon>Cellvibrionales</taxon>
        <taxon>Microbulbiferaceae</taxon>
        <taxon>Microbulbifer</taxon>
    </lineage>
</organism>
<dbReference type="RefSeq" id="WP_301417954.1">
    <property type="nucleotide sequence ID" value="NZ_CP098023.1"/>
</dbReference>
<gene>
    <name evidence="1" type="ORF">M8T91_06420</name>
</gene>
<name>A0ABY9EFS5_9GAMM</name>
<dbReference type="Proteomes" id="UP001321520">
    <property type="component" value="Chromosome"/>
</dbReference>